<keyword evidence="1" id="KW-0812">Transmembrane</keyword>
<dbReference type="AlphaFoldDB" id="W8GJS5"/>
<dbReference type="STRING" id="1427984.X271_00371"/>
<name>W8GJS5_9MOLU</name>
<dbReference type="KEGG" id="hcr:X271_00371"/>
<proteinExistence type="predicted"/>
<keyword evidence="1" id="KW-0472">Membrane</keyword>
<evidence type="ECO:0000256" key="1">
    <source>
        <dbReference type="SAM" id="Phobius"/>
    </source>
</evidence>
<dbReference type="Proteomes" id="UP000019450">
    <property type="component" value="Chromosome"/>
</dbReference>
<protein>
    <submittedName>
        <fullName evidence="2">Uncharacterized protein</fullName>
    </submittedName>
</protein>
<evidence type="ECO:0000313" key="3">
    <source>
        <dbReference type="Proteomes" id="UP000019450"/>
    </source>
</evidence>
<organism evidence="2 3">
    <name type="scientific">Candidatus Hepatoplasma crinochetorum Av</name>
    <dbReference type="NCBI Taxonomy" id="1427984"/>
    <lineage>
        <taxon>Bacteria</taxon>
        <taxon>Bacillati</taxon>
        <taxon>Mycoplasmatota</taxon>
        <taxon>Mollicutes</taxon>
        <taxon>Candidatus Hepatoplasmataceae</taxon>
        <taxon>Candidatus Hepatoplasma</taxon>
    </lineage>
</organism>
<reference evidence="2 3" key="1">
    <citation type="journal article" date="2014" name="Genome Biol. Evol.">
        <title>Phylogenomics of "Candidatus Hepatoplasma crinochetorum," a Lineage of Mollicutes Associated with Noninsect Arthropods.</title>
        <authorList>
            <person name="Leclercq S."/>
            <person name="Dittmer J."/>
            <person name="Bouchon D."/>
            <person name="Cordaux R."/>
        </authorList>
    </citation>
    <scope>NUCLEOTIDE SEQUENCE [LARGE SCALE GENOMIC DNA]</scope>
    <source>
        <strain evidence="2 3">Av</strain>
    </source>
</reference>
<keyword evidence="3" id="KW-1185">Reference proteome</keyword>
<gene>
    <name evidence="2" type="ORF">X271_00371</name>
</gene>
<dbReference type="EMBL" id="CP006932">
    <property type="protein sequence ID" value="AHK22477.1"/>
    <property type="molecule type" value="Genomic_DNA"/>
</dbReference>
<evidence type="ECO:0000313" key="2">
    <source>
        <dbReference type="EMBL" id="AHK22477.1"/>
    </source>
</evidence>
<dbReference type="HOGENOM" id="CLU_547128_0_0_14"/>
<sequence>MKLRDLTFRIKYFFSSNWGKIFISFFLIAAIFLSIILPIAFLGEGKAKAIYVFGFDANFTGTGTNFDNYIGVDKDYKYWNDDIVWAQNQEQMLNGIEQSKDSIGYLGKSVSFFDVYDPILNPSGNLKALELYTNDTNLEDDTLTPGYVSYDSDAYPMLASLNIWFRVPASVAPIINNNIMFSNTTGIDIDNTIWGTNWIIGSPSRTLTEEQQEYFTNYVINPGYLKYFVFSFIFFNWIAFSEDAQVIIDSISKHYQPYDDLYLLSEQEFEEYLLNFTINLESINSNWTIDNFVNNNSDGKDVNLILTLEGSGTVQPTLNALSIGNENYDGFSFYLSSWLQDYYDDPEWTFELTLTLNNHDSGQAFAIKDNGASANAFLGTQSRGYDIDDITREERANTGENVTWGYDQITEDDLDPNGFYYLPDTQTTTDFTQPLYYTLATDPVLVLTEKNTSFKVDGNTYHPKGISSEGLKYIYSFDGRSWEWLYAMNENLIQGSLIEVEEN</sequence>
<keyword evidence="1" id="KW-1133">Transmembrane helix</keyword>
<feature type="transmembrane region" description="Helical" evidence="1">
    <location>
        <begin position="21"/>
        <end position="43"/>
    </location>
</feature>
<accession>W8GJS5</accession>
<dbReference type="RefSeq" id="WP_025208770.1">
    <property type="nucleotide sequence ID" value="NZ_CP006932.1"/>
</dbReference>
<dbReference type="OrthoDB" id="9790815at2"/>